<feature type="domain" description="LTD" evidence="3">
    <location>
        <begin position="1093"/>
        <end position="1261"/>
    </location>
</feature>
<dbReference type="Pfam" id="PF18962">
    <property type="entry name" value="Por_Secre_tail"/>
    <property type="match status" value="1"/>
</dbReference>
<dbReference type="SUPFAM" id="SSF49265">
    <property type="entry name" value="Fibronectin type III"/>
    <property type="match status" value="2"/>
</dbReference>
<dbReference type="PROSITE" id="PS50835">
    <property type="entry name" value="IG_LIKE"/>
    <property type="match status" value="1"/>
</dbReference>
<reference evidence="4 5" key="1">
    <citation type="submission" date="2023-11" db="EMBL/GenBank/DDBJ databases">
        <title>First isolation, identification, and characterization of non-pathogenic Epilithonimonas ginsengisoli isolated from diseased farmed rainbow trout (Oncorhynchus mykiss) in Chile.</title>
        <authorList>
            <person name="Miranda C.D."/>
            <person name="Irgang R."/>
            <person name="Concha C."/>
            <person name="Rojas R."/>
            <person name="Avendano R."/>
        </authorList>
    </citation>
    <scope>NUCLEOTIDE SEQUENCE [LARGE SCALE GENOMIC DNA]</scope>
    <source>
        <strain evidence="4 5">FP99</strain>
    </source>
</reference>
<dbReference type="InterPro" id="IPR036116">
    <property type="entry name" value="FN3_sf"/>
</dbReference>
<evidence type="ECO:0000313" key="4">
    <source>
        <dbReference type="EMBL" id="MDW8548782.1"/>
    </source>
</evidence>
<dbReference type="EMBL" id="JAMXLT020000011">
    <property type="protein sequence ID" value="MDW8548782.1"/>
    <property type="molecule type" value="Genomic_DNA"/>
</dbReference>
<dbReference type="InterPro" id="IPR013783">
    <property type="entry name" value="Ig-like_fold"/>
</dbReference>
<proteinExistence type="predicted"/>
<name>A0ABU4JGI2_9FLAO</name>
<keyword evidence="1" id="KW-0732">Signal</keyword>
<accession>A0ABU4JGI2</accession>
<dbReference type="PROSITE" id="PS51841">
    <property type="entry name" value="LTD"/>
    <property type="match status" value="1"/>
</dbReference>
<protein>
    <submittedName>
        <fullName evidence="4">Choice-of-anchor D domain-containing protein</fullName>
    </submittedName>
</protein>
<evidence type="ECO:0000313" key="5">
    <source>
        <dbReference type="Proteomes" id="UP001204439"/>
    </source>
</evidence>
<evidence type="ECO:0000259" key="2">
    <source>
        <dbReference type="PROSITE" id="PS50835"/>
    </source>
</evidence>
<dbReference type="Pfam" id="PF20009">
    <property type="entry name" value="GEVED"/>
    <property type="match status" value="1"/>
</dbReference>
<dbReference type="NCBIfam" id="NF012200">
    <property type="entry name" value="choice_anch_D"/>
    <property type="match status" value="2"/>
</dbReference>
<comment type="caution">
    <text evidence="4">The sequence shown here is derived from an EMBL/GenBank/DDBJ whole genome shotgun (WGS) entry which is preliminary data.</text>
</comment>
<dbReference type="Gene3D" id="2.60.40.10">
    <property type="entry name" value="Immunoglobulins"/>
    <property type="match status" value="4"/>
</dbReference>
<sequence>MGPDVGGTGNNHLKSNPSATYSISFNTNAAIITAVTSINTNGRNIIRHNSVSSIFSSYASGQAAVYLYKEVPSTSPNLTITGTPTNHGAVCLGTPATSVQYTIINTGTAASGINVVSNNPEFAVSALSSTSIPASGGTATYTVTFTPTTAGAKTATVTVASTTSGSNAPTSNLAGTGTAATAGAVTTNTVGAITARSGVLNGTVTSIGSCPSIDYKGFVISQTSQNANPTAGGPLTGTININDNNLGAFTSTPNGLISSTQYSYTAFVRTGQNYTYGAVQTFTTLPALGVTGTLAHGSSCAGVSTTPITYTLTNNSVATVTGINVSSNNTEFVVGGAPATSLAPGASTTYTVTFTPASSGIMSSTISIASSQPTITNLLTGTGLTPVAQAVGTTSATVITGTAATLNGNVTAVGTCPASIEKGFVYSATSMNNDPLIAGAGVTKVMVASVATGTFNTALASLTNGTSYSYKAYIYNGTTYTYGGVQTFTTAFSGTLNNVTATKACLTDGGGTISWTAPASGVVPTGYMLFAVTGATTPAGTPTTALTDYANANSNYSVATNNATPTTLGKLLYKGNATSVDISSLTENTAYSFMVLAYQEGGSLRRFAAGTAASRALGVSAQDDVKSFVETPSNGQVTLNWTHNSAASCFDEVLIVANQGTVVFIPSGDGSSYLANDIYSSANQVVYKGTANSKAITGFTNGTEYCFKIFVRRGTTWSDGTSVCVTPDIVYCSSNGNMSYQTGVTYVKFKEIENATPTKTQAYTNYSTPKANVVRGEVVPLAVRVNTAGDFLVNTKAWIDWNHDGDFADSGEEFDLGTAFGQADGATTLSPINITIPNTAYLGNVRMRISAMYNTVPTSCATDFDGEVEDYTITITQPTGPEINIKGGGISIPNNFEEPYGLNNTLFASTSLGSDSIEKEFTIENLGLANLNLAGTQIVNIVGLNPSDFVVTQQAVSPVVNGVATSFKIKFHPTVAGVRQADVSIANNDSDENPYVFRIQGTGTCANSLCVGASPSSGPVNTIVTFTSSIDDLSGATITYNGIAVPLLSVSSNKIEVALPAGSLDSNFILKLPTDCSFTHDFDVVSSVTTNCEASSGGSSATPASNLIIYEVYDEKVGSVGVISLFNRTGATVDLSGYSISRAGDYGGTYSTIANLSGTIATNAVAVIGVSGSNCGIAPTSNGSFGSTGFNENDGFRLMKAASIIDDVHAPNITGYYLKRKNEYLSPNSVFDANEWTNQALSAGQCLPATEVAQPPVTRNPPLVNTQPTYSLSCDIASTSLAITATEGFAGGNGLTFQWYELGSTGNWNAISDGGVYSGTTSQTLMISDVTGLNNYQYYCQVRENTATCFTATNAARIKEASNTWSTNVWSNGTPVLASKVIIAGNYDTQLNGALDVCELTVVNPGTVVVKPNNPITVKKRIINNNTAANSFIVESDANLLQVDNVINEGNVKVERNVVDMNNISTHMDYVYWSSPVCDQTIKGASGFSPNTPNSGFQQYNEPTDKFTVTADSKFLRAKGYAVRAESGVIPGSSPSQNYGDGYAKTYAFTGVPFNGSFTSQNLQKSTGTDKGYNLIGNPYPSNIDFDLLYGLNGNEAKMYCSAFFWTNNTFTPQQMGSGYTGNNYVIYNGTGGSPATYDTEDTFYSVAPNGKIKVGQAFIIQAKLAGTIDFDNSIRVSDNGTFYQKGAAKNRFWLTMTSPNNLVNTILIGYIAGATNNYEKDFDGELFSVGSDSFYSTLGAKKLAIQGKADDFSVEDKIPVGNVYSINGNYTIKLQTGEGIFNQTQNIYLKDKLLNKTINLSNGDYTFTAVKGTDATRFEIVYKDDLVLGTDAATKSDFIVYKDGTDYVIKSSKSLGNVEVYDAVGRMVVSKKTTANSIRLDVAALVSGVYIIKAENSGDVTTKKVIK</sequence>
<dbReference type="InterPro" id="IPR007110">
    <property type="entry name" value="Ig-like_dom"/>
</dbReference>
<evidence type="ECO:0000259" key="3">
    <source>
        <dbReference type="PROSITE" id="PS51841"/>
    </source>
</evidence>
<dbReference type="InterPro" id="IPR026444">
    <property type="entry name" value="Secre_tail"/>
</dbReference>
<organism evidence="4 5">
    <name type="scientific">Epilithonimonas ginsengisoli</name>
    <dbReference type="NCBI Taxonomy" id="1245592"/>
    <lineage>
        <taxon>Bacteria</taxon>
        <taxon>Pseudomonadati</taxon>
        <taxon>Bacteroidota</taxon>
        <taxon>Flavobacteriia</taxon>
        <taxon>Flavobacteriales</taxon>
        <taxon>Weeksellaceae</taxon>
        <taxon>Chryseobacterium group</taxon>
        <taxon>Epilithonimonas</taxon>
    </lineage>
</organism>
<dbReference type="InterPro" id="IPR001322">
    <property type="entry name" value="Lamin_tail_dom"/>
</dbReference>
<dbReference type="InterPro" id="IPR045474">
    <property type="entry name" value="GEVED"/>
</dbReference>
<dbReference type="Proteomes" id="UP001204439">
    <property type="component" value="Unassembled WGS sequence"/>
</dbReference>
<keyword evidence="5" id="KW-1185">Reference proteome</keyword>
<feature type="domain" description="Ig-like" evidence="2">
    <location>
        <begin position="1255"/>
        <end position="1362"/>
    </location>
</feature>
<dbReference type="RefSeq" id="WP_165596551.1">
    <property type="nucleotide sequence ID" value="NZ_JAMXLT020000011.1"/>
</dbReference>
<evidence type="ECO:0000256" key="1">
    <source>
        <dbReference type="ARBA" id="ARBA00022729"/>
    </source>
</evidence>
<gene>
    <name evidence="4" type="ORF">NG800_007655</name>
</gene>
<dbReference type="NCBIfam" id="TIGR04183">
    <property type="entry name" value="Por_Secre_tail"/>
    <property type="match status" value="1"/>
</dbReference>